<comment type="caution">
    <text evidence="2">The sequence shown here is derived from an EMBL/GenBank/DDBJ whole genome shotgun (WGS) entry which is preliminary data.</text>
</comment>
<proteinExistence type="predicted"/>
<evidence type="ECO:0000256" key="1">
    <source>
        <dbReference type="SAM" id="MobiDB-lite"/>
    </source>
</evidence>
<evidence type="ECO:0000313" key="3">
    <source>
        <dbReference type="Proteomes" id="UP001153269"/>
    </source>
</evidence>
<organism evidence="2 3">
    <name type="scientific">Pleuronectes platessa</name>
    <name type="common">European plaice</name>
    <dbReference type="NCBI Taxonomy" id="8262"/>
    <lineage>
        <taxon>Eukaryota</taxon>
        <taxon>Metazoa</taxon>
        <taxon>Chordata</taxon>
        <taxon>Craniata</taxon>
        <taxon>Vertebrata</taxon>
        <taxon>Euteleostomi</taxon>
        <taxon>Actinopterygii</taxon>
        <taxon>Neopterygii</taxon>
        <taxon>Teleostei</taxon>
        <taxon>Neoteleostei</taxon>
        <taxon>Acanthomorphata</taxon>
        <taxon>Carangaria</taxon>
        <taxon>Pleuronectiformes</taxon>
        <taxon>Pleuronectoidei</taxon>
        <taxon>Pleuronectidae</taxon>
        <taxon>Pleuronectes</taxon>
    </lineage>
</organism>
<dbReference type="Proteomes" id="UP001153269">
    <property type="component" value="Unassembled WGS sequence"/>
</dbReference>
<keyword evidence="3" id="KW-1185">Reference proteome</keyword>
<sequence>MEEANTSVPGIRPSPSPLHPSTPPPLHATWHLFCTSSLASSPPLRFSVWECQLANVLHESLFRESPESRQRETERVFTLKWKQSPRIFALQELSQRPHKNGGTVKTQHLRYKVSVLKLLLPTKSRDCSFFFKVGTACSSGIRGPKAKQKVSRDVVRDRDDMTITPVQSRAMVDKWLMVYQCSEGQWTSL</sequence>
<feature type="region of interest" description="Disordered" evidence="1">
    <location>
        <begin position="1"/>
        <end position="22"/>
    </location>
</feature>
<feature type="compositionally biased region" description="Pro residues" evidence="1">
    <location>
        <begin position="12"/>
        <end position="22"/>
    </location>
</feature>
<accession>A0A9N7YFG0</accession>
<gene>
    <name evidence="2" type="ORF">PLEPLA_LOCUS17518</name>
</gene>
<name>A0A9N7YFG0_PLEPL</name>
<dbReference type="AlphaFoldDB" id="A0A9N7YFG0"/>
<protein>
    <submittedName>
        <fullName evidence="2">Uncharacterized protein</fullName>
    </submittedName>
</protein>
<evidence type="ECO:0000313" key="2">
    <source>
        <dbReference type="EMBL" id="CAB1429540.1"/>
    </source>
</evidence>
<dbReference type="EMBL" id="CADEAL010001147">
    <property type="protein sequence ID" value="CAB1429540.1"/>
    <property type="molecule type" value="Genomic_DNA"/>
</dbReference>
<reference evidence="2" key="1">
    <citation type="submission" date="2020-03" db="EMBL/GenBank/DDBJ databases">
        <authorList>
            <person name="Weist P."/>
        </authorList>
    </citation>
    <scope>NUCLEOTIDE SEQUENCE</scope>
</reference>